<dbReference type="InterPro" id="IPR001182">
    <property type="entry name" value="FtsW/RodA"/>
</dbReference>
<evidence type="ECO:0000256" key="5">
    <source>
        <dbReference type="ARBA" id="ARBA00022960"/>
    </source>
</evidence>
<evidence type="ECO:0000256" key="3">
    <source>
        <dbReference type="ARBA" id="ARBA00022679"/>
    </source>
</evidence>
<feature type="transmembrane region" description="Helical" evidence="18">
    <location>
        <begin position="200"/>
        <end position="217"/>
    </location>
</feature>
<reference evidence="20" key="1">
    <citation type="journal article" date="2019" name="Int. J. Syst. Evol. Microbiol.">
        <title>The Global Catalogue of Microorganisms (GCM) 10K type strain sequencing project: providing services to taxonomists for standard genome sequencing and annotation.</title>
        <authorList>
            <consortium name="The Broad Institute Genomics Platform"/>
            <consortium name="The Broad Institute Genome Sequencing Center for Infectious Disease"/>
            <person name="Wu L."/>
            <person name="Ma J."/>
        </authorList>
    </citation>
    <scope>NUCLEOTIDE SEQUENCE [LARGE SCALE GENOMIC DNA]</scope>
    <source>
        <strain evidence="20">NBRC 108894</strain>
    </source>
</reference>
<feature type="transmembrane region" description="Helical" evidence="18">
    <location>
        <begin position="45"/>
        <end position="66"/>
    </location>
</feature>
<evidence type="ECO:0000256" key="17">
    <source>
        <dbReference type="SAM" id="MobiDB-lite"/>
    </source>
</evidence>
<evidence type="ECO:0000256" key="16">
    <source>
        <dbReference type="ARBA" id="ARBA00049966"/>
    </source>
</evidence>
<evidence type="ECO:0000313" key="20">
    <source>
        <dbReference type="Proteomes" id="UP001157034"/>
    </source>
</evidence>
<dbReference type="Proteomes" id="UP001157034">
    <property type="component" value="Unassembled WGS sequence"/>
</dbReference>
<gene>
    <name evidence="19" type="ORF">GCM10025881_02040</name>
</gene>
<dbReference type="EMBL" id="BSVB01000001">
    <property type="protein sequence ID" value="GMA93380.1"/>
    <property type="molecule type" value="Genomic_DNA"/>
</dbReference>
<keyword evidence="5" id="KW-0133">Cell shape</keyword>
<evidence type="ECO:0000256" key="11">
    <source>
        <dbReference type="ARBA" id="ARBA00038053"/>
    </source>
</evidence>
<feature type="compositionally biased region" description="Low complexity" evidence="17">
    <location>
        <begin position="288"/>
        <end position="311"/>
    </location>
</feature>
<evidence type="ECO:0000256" key="10">
    <source>
        <dbReference type="ARBA" id="ARBA00033270"/>
    </source>
</evidence>
<feature type="transmembrane region" description="Helical" evidence="18">
    <location>
        <begin position="87"/>
        <end position="105"/>
    </location>
</feature>
<dbReference type="EC" id="2.4.99.28" evidence="14"/>
<feature type="transmembrane region" description="Helical" evidence="18">
    <location>
        <begin position="223"/>
        <end position="241"/>
    </location>
</feature>
<comment type="subcellular location">
    <subcellularLocation>
        <location evidence="1">Membrane</location>
        <topology evidence="1">Multi-pass membrane protein</topology>
    </subcellularLocation>
</comment>
<dbReference type="PANTHER" id="PTHR30474">
    <property type="entry name" value="CELL CYCLE PROTEIN"/>
    <property type="match status" value="1"/>
</dbReference>
<feature type="compositionally biased region" description="Low complexity" evidence="17">
    <location>
        <begin position="326"/>
        <end position="340"/>
    </location>
</feature>
<feature type="region of interest" description="Disordered" evidence="17">
    <location>
        <begin position="287"/>
        <end position="311"/>
    </location>
</feature>
<name>A0ABQ6K1H6_9MICO</name>
<evidence type="ECO:0000256" key="14">
    <source>
        <dbReference type="ARBA" id="ARBA00044770"/>
    </source>
</evidence>
<keyword evidence="8 18" id="KW-0472">Membrane</keyword>
<evidence type="ECO:0000256" key="12">
    <source>
        <dbReference type="ARBA" id="ARBA00041185"/>
    </source>
</evidence>
<evidence type="ECO:0000256" key="6">
    <source>
        <dbReference type="ARBA" id="ARBA00022984"/>
    </source>
</evidence>
<keyword evidence="7 18" id="KW-1133">Transmembrane helix</keyword>
<accession>A0ABQ6K1H6</accession>
<evidence type="ECO:0000256" key="15">
    <source>
        <dbReference type="ARBA" id="ARBA00049902"/>
    </source>
</evidence>
<feature type="transmembrane region" description="Helical" evidence="18">
    <location>
        <begin position="111"/>
        <end position="132"/>
    </location>
</feature>
<comment type="catalytic activity">
    <reaction evidence="15">
        <text>[GlcNAc-(1-&gt;4)-Mur2Ac(oyl-L-Ala-gamma-D-Glu-L-Lys-D-Ala-D-Ala)](n)-di-trans,octa-cis-undecaprenyl diphosphate + beta-D-GlcNAc-(1-&gt;4)-Mur2Ac(oyl-L-Ala-gamma-D-Glu-L-Lys-D-Ala-D-Ala)-di-trans,octa-cis-undecaprenyl diphosphate = [GlcNAc-(1-&gt;4)-Mur2Ac(oyl-L-Ala-gamma-D-Glu-L-Lys-D-Ala-D-Ala)](n+1)-di-trans,octa-cis-undecaprenyl diphosphate + di-trans,octa-cis-undecaprenyl diphosphate + H(+)</text>
        <dbReference type="Rhea" id="RHEA:23708"/>
        <dbReference type="Rhea" id="RHEA-COMP:9602"/>
        <dbReference type="Rhea" id="RHEA-COMP:9603"/>
        <dbReference type="ChEBI" id="CHEBI:15378"/>
        <dbReference type="ChEBI" id="CHEBI:58405"/>
        <dbReference type="ChEBI" id="CHEBI:60033"/>
        <dbReference type="ChEBI" id="CHEBI:78435"/>
        <dbReference type="EC" id="2.4.99.28"/>
    </reaction>
</comment>
<organism evidence="19 20">
    <name type="scientific">Pseudolysinimonas kribbensis</name>
    <dbReference type="NCBI Taxonomy" id="433641"/>
    <lineage>
        <taxon>Bacteria</taxon>
        <taxon>Bacillati</taxon>
        <taxon>Actinomycetota</taxon>
        <taxon>Actinomycetes</taxon>
        <taxon>Micrococcales</taxon>
        <taxon>Microbacteriaceae</taxon>
        <taxon>Pseudolysinimonas</taxon>
    </lineage>
</organism>
<proteinExistence type="inferred from homology"/>
<feature type="compositionally biased region" description="Low complexity" evidence="17">
    <location>
        <begin position="350"/>
        <end position="359"/>
    </location>
</feature>
<comment type="caution">
    <text evidence="19">The sequence shown here is derived from an EMBL/GenBank/DDBJ whole genome shotgun (WGS) entry which is preliminary data.</text>
</comment>
<keyword evidence="4 18" id="KW-0812">Transmembrane</keyword>
<evidence type="ECO:0000256" key="18">
    <source>
        <dbReference type="SAM" id="Phobius"/>
    </source>
</evidence>
<evidence type="ECO:0000256" key="4">
    <source>
        <dbReference type="ARBA" id="ARBA00022692"/>
    </source>
</evidence>
<evidence type="ECO:0000313" key="19">
    <source>
        <dbReference type="EMBL" id="GMA93380.1"/>
    </source>
</evidence>
<keyword evidence="6" id="KW-0573">Peptidoglycan synthesis</keyword>
<sequence length="359" mass="38606">MTTTSSRRTPRPGPERRDRSGADSPRPSAAVVAVQRIFSAETPEYFLLLGTTLFLVVFGLIMVLSSSSIESYVNNDKDFFATATRQGLYVLIGLPVMLIAARAPLSFWKRWAGPAVIAGVVLQLLVFTPLGYGYGGNQNWIKVGSFTAQPSELIKLAFVIWLAWILSRRLDDLHDWKRALIPIGPVVAVSIGLVLVGRDLGTALIMVAIVFGAMFIAGTRLRILGVVIVIAGVVGMLVLSVSESRVGRIQAWLGGCKDPTLAASDCYQTLGAGRRSRTAACWGWASATRPRSGTGCRRPRTTSSSPSSARSWACSARSSCSCCSSCWRSPSCASSGCRTTRSPRSRRARPWSGSSARPS</sequence>
<comment type="function">
    <text evidence="16">Peptidoglycan polymerase that is essential for cell division.</text>
</comment>
<feature type="region of interest" description="Disordered" evidence="17">
    <location>
        <begin position="326"/>
        <end position="359"/>
    </location>
</feature>
<keyword evidence="20" id="KW-1185">Reference proteome</keyword>
<dbReference type="Pfam" id="PF01098">
    <property type="entry name" value="FTSW_RODA_SPOVE"/>
    <property type="match status" value="1"/>
</dbReference>
<evidence type="ECO:0000256" key="1">
    <source>
        <dbReference type="ARBA" id="ARBA00004141"/>
    </source>
</evidence>
<keyword evidence="3" id="KW-0808">Transferase</keyword>
<evidence type="ECO:0000256" key="8">
    <source>
        <dbReference type="ARBA" id="ARBA00023136"/>
    </source>
</evidence>
<feature type="transmembrane region" description="Helical" evidence="18">
    <location>
        <begin position="153"/>
        <end position="170"/>
    </location>
</feature>
<evidence type="ECO:0000256" key="2">
    <source>
        <dbReference type="ARBA" id="ARBA00022676"/>
    </source>
</evidence>
<evidence type="ECO:0000256" key="9">
    <source>
        <dbReference type="ARBA" id="ARBA00032370"/>
    </source>
</evidence>
<feature type="region of interest" description="Disordered" evidence="17">
    <location>
        <begin position="1"/>
        <end position="27"/>
    </location>
</feature>
<comment type="similarity">
    <text evidence="11">Belongs to the SEDS family. FtsW subfamily.</text>
</comment>
<dbReference type="PANTHER" id="PTHR30474:SF2">
    <property type="entry name" value="PEPTIDOGLYCAN GLYCOSYLTRANSFERASE FTSW-RELATED"/>
    <property type="match status" value="1"/>
</dbReference>
<protein>
    <recommendedName>
        <fullName evidence="12">Probable peptidoglycan glycosyltransferase FtsW</fullName>
        <ecNumber evidence="14">2.4.99.28</ecNumber>
    </recommendedName>
    <alternativeName>
        <fullName evidence="13">Cell division protein FtsW</fullName>
    </alternativeName>
    <alternativeName>
        <fullName evidence="10">Cell wall polymerase</fullName>
    </alternativeName>
    <alternativeName>
        <fullName evidence="9">Peptidoglycan polymerase</fullName>
    </alternativeName>
</protein>
<feature type="transmembrane region" description="Helical" evidence="18">
    <location>
        <begin position="176"/>
        <end position="195"/>
    </location>
</feature>
<keyword evidence="2" id="KW-0328">Glycosyltransferase</keyword>
<evidence type="ECO:0000256" key="13">
    <source>
        <dbReference type="ARBA" id="ARBA00041418"/>
    </source>
</evidence>
<evidence type="ECO:0000256" key="7">
    <source>
        <dbReference type="ARBA" id="ARBA00022989"/>
    </source>
</evidence>